<feature type="non-terminal residue" evidence="3">
    <location>
        <position position="686"/>
    </location>
</feature>
<accession>A0A6A5UU77</accession>
<evidence type="ECO:0000256" key="1">
    <source>
        <dbReference type="SAM" id="Coils"/>
    </source>
</evidence>
<protein>
    <submittedName>
        <fullName evidence="3">Uncharacterized protein</fullName>
    </submittedName>
</protein>
<feature type="compositionally biased region" description="Low complexity" evidence="2">
    <location>
        <begin position="577"/>
        <end position="591"/>
    </location>
</feature>
<feature type="region of interest" description="Disordered" evidence="2">
    <location>
        <begin position="389"/>
        <end position="622"/>
    </location>
</feature>
<reference evidence="3" key="1">
    <citation type="journal article" date="2020" name="Stud. Mycol.">
        <title>101 Dothideomycetes genomes: a test case for predicting lifestyles and emergence of pathogens.</title>
        <authorList>
            <person name="Haridas S."/>
            <person name="Albert R."/>
            <person name="Binder M."/>
            <person name="Bloem J."/>
            <person name="Labutti K."/>
            <person name="Salamov A."/>
            <person name="Andreopoulos B."/>
            <person name="Baker S."/>
            <person name="Barry K."/>
            <person name="Bills G."/>
            <person name="Bluhm B."/>
            <person name="Cannon C."/>
            <person name="Castanera R."/>
            <person name="Culley D."/>
            <person name="Daum C."/>
            <person name="Ezra D."/>
            <person name="Gonzalez J."/>
            <person name="Henrissat B."/>
            <person name="Kuo A."/>
            <person name="Liang C."/>
            <person name="Lipzen A."/>
            <person name="Lutzoni F."/>
            <person name="Magnuson J."/>
            <person name="Mondo S."/>
            <person name="Nolan M."/>
            <person name="Ohm R."/>
            <person name="Pangilinan J."/>
            <person name="Park H.-J."/>
            <person name="Ramirez L."/>
            <person name="Alfaro M."/>
            <person name="Sun H."/>
            <person name="Tritt A."/>
            <person name="Yoshinaga Y."/>
            <person name="Zwiers L.-H."/>
            <person name="Turgeon B."/>
            <person name="Goodwin S."/>
            <person name="Spatafora J."/>
            <person name="Crous P."/>
            <person name="Grigoriev I."/>
        </authorList>
    </citation>
    <scope>NUCLEOTIDE SEQUENCE</scope>
    <source>
        <strain evidence="3">CBS 107.79</strain>
    </source>
</reference>
<feature type="compositionally biased region" description="Basic and acidic residues" evidence="2">
    <location>
        <begin position="337"/>
        <end position="361"/>
    </location>
</feature>
<feature type="compositionally biased region" description="Basic and acidic residues" evidence="2">
    <location>
        <begin position="246"/>
        <end position="302"/>
    </location>
</feature>
<evidence type="ECO:0000313" key="4">
    <source>
        <dbReference type="Proteomes" id="UP000800036"/>
    </source>
</evidence>
<name>A0A6A5UU77_9PLEO</name>
<dbReference type="PANTHER" id="PTHR45615">
    <property type="entry name" value="MYOSIN HEAVY CHAIN, NON-MUSCLE"/>
    <property type="match status" value="1"/>
</dbReference>
<sequence length="686" mass="75405">MEIDHHYEIKDLKHSLRTSSLELSLERSRHSVELVAKDEDIRKLRVNQYLLQDENGDLHEQLEEEQARSDGLEAELNEALAQLDEQAAVAESAQNQIRMQAREVANLKAELKAMENVTSDSNKILSEKLALTRELSSLRPEVEHLRAQVEANNGLLAEKLSLQRQLSTAQVELENEKRTSARALAKQGKKIEQDEDLRGQLEELRMELATEKKERIKAEAAFAKAEKATEQVQADLEAQQQAAERAQAKVDKAGKKEAQRASKRDEERDTEVERLRQELAQEKSARVAAEKASAKNNDRDAQLEQLQQQLDQEKRERQKLEKASKKASQQSSQQPDTKTDDLKKELEAEKRERKQQEKEYTKTLSDLQAKNAILDDKLSAFREKLRSTKASLKQKEEELEHASRVQTAPPAKVGRATSVKPAKAGRKRMVASVEPETNLGTPGDGFPAKKAKRGTSVSTIGDTSNFSLTPFLNRTIVPGEPTILEEPSSDNEPDAAPAAQESTPTAPPKKDVPASKPKTAKPKALAPSASNKANAKPGGARKKAPAPVLDVVAEEASQLSSKDNSENLLPAVTVPLKTTDGPSTKTSTTTLKPRKSLMSFSTFTDEPAAEKKKKKRKLGNSALGKTLFDDDEEDEEAALPKKSGKGLFAARALGGFGKMGLGGRGRGAISGGYNMMTDEGFAFSPL</sequence>
<feature type="compositionally biased region" description="Low complexity" evidence="2">
    <location>
        <begin position="235"/>
        <end position="245"/>
    </location>
</feature>
<dbReference type="EMBL" id="ML976731">
    <property type="protein sequence ID" value="KAF1967529.1"/>
    <property type="molecule type" value="Genomic_DNA"/>
</dbReference>
<dbReference type="GO" id="GO:0005737">
    <property type="term" value="C:cytoplasm"/>
    <property type="evidence" value="ECO:0007669"/>
    <property type="project" value="TreeGrafter"/>
</dbReference>
<feature type="compositionally biased region" description="Basic and acidic residues" evidence="2">
    <location>
        <begin position="393"/>
        <end position="403"/>
    </location>
</feature>
<evidence type="ECO:0000256" key="2">
    <source>
        <dbReference type="SAM" id="MobiDB-lite"/>
    </source>
</evidence>
<keyword evidence="4" id="KW-1185">Reference proteome</keyword>
<feature type="coiled-coil region" evidence="1">
    <location>
        <begin position="55"/>
        <end position="117"/>
    </location>
</feature>
<dbReference type="AlphaFoldDB" id="A0A6A5UU77"/>
<organism evidence="3 4">
    <name type="scientific">Bimuria novae-zelandiae CBS 107.79</name>
    <dbReference type="NCBI Taxonomy" id="1447943"/>
    <lineage>
        <taxon>Eukaryota</taxon>
        <taxon>Fungi</taxon>
        <taxon>Dikarya</taxon>
        <taxon>Ascomycota</taxon>
        <taxon>Pezizomycotina</taxon>
        <taxon>Dothideomycetes</taxon>
        <taxon>Pleosporomycetidae</taxon>
        <taxon>Pleosporales</taxon>
        <taxon>Massarineae</taxon>
        <taxon>Didymosphaeriaceae</taxon>
        <taxon>Bimuria</taxon>
    </lineage>
</organism>
<dbReference type="GO" id="GO:0000146">
    <property type="term" value="F:microfilament motor activity"/>
    <property type="evidence" value="ECO:0007669"/>
    <property type="project" value="TreeGrafter"/>
</dbReference>
<dbReference type="OrthoDB" id="20105at2759"/>
<feature type="compositionally biased region" description="Low complexity" evidence="2">
    <location>
        <begin position="514"/>
        <end position="538"/>
    </location>
</feature>
<gene>
    <name evidence="3" type="ORF">BU23DRAFT_516189</name>
</gene>
<feature type="region of interest" description="Disordered" evidence="2">
    <location>
        <begin position="235"/>
        <end position="373"/>
    </location>
</feature>
<evidence type="ECO:0000313" key="3">
    <source>
        <dbReference type="EMBL" id="KAF1967529.1"/>
    </source>
</evidence>
<dbReference type="GO" id="GO:0051015">
    <property type="term" value="F:actin filament binding"/>
    <property type="evidence" value="ECO:0007669"/>
    <property type="project" value="TreeGrafter"/>
</dbReference>
<dbReference type="GO" id="GO:0032982">
    <property type="term" value="C:myosin filament"/>
    <property type="evidence" value="ECO:0007669"/>
    <property type="project" value="TreeGrafter"/>
</dbReference>
<dbReference type="GO" id="GO:0016460">
    <property type="term" value="C:myosin II complex"/>
    <property type="evidence" value="ECO:0007669"/>
    <property type="project" value="TreeGrafter"/>
</dbReference>
<proteinExistence type="predicted"/>
<dbReference type="Proteomes" id="UP000800036">
    <property type="component" value="Unassembled WGS sequence"/>
</dbReference>
<keyword evidence="1" id="KW-0175">Coiled coil</keyword>
<feature type="compositionally biased region" description="Basic and acidic residues" evidence="2">
    <location>
        <begin position="311"/>
        <end position="324"/>
    </location>
</feature>
<dbReference type="PANTHER" id="PTHR45615:SF40">
    <property type="entry name" value="MYOSIN HEAVY CHAIN, NON-MUSCLE"/>
    <property type="match status" value="1"/>
</dbReference>
<feature type="compositionally biased region" description="Polar residues" evidence="2">
    <location>
        <begin position="455"/>
        <end position="472"/>
    </location>
</feature>